<feature type="compositionally biased region" description="Basic and acidic residues" evidence="1">
    <location>
        <begin position="164"/>
        <end position="178"/>
    </location>
</feature>
<dbReference type="InterPro" id="IPR009769">
    <property type="entry name" value="EDR2_C"/>
</dbReference>
<reference evidence="3" key="1">
    <citation type="journal article" date="2015" name="Nat. Genet.">
        <title>The pineapple genome and the evolution of CAM photosynthesis.</title>
        <authorList>
            <person name="Ming R."/>
            <person name="VanBuren R."/>
            <person name="Wai C.M."/>
            <person name="Tang H."/>
            <person name="Schatz M.C."/>
            <person name="Bowers J.E."/>
            <person name="Lyons E."/>
            <person name="Wang M.L."/>
            <person name="Chen J."/>
            <person name="Biggers E."/>
            <person name="Zhang J."/>
            <person name="Huang L."/>
            <person name="Zhang L."/>
            <person name="Miao W."/>
            <person name="Zhang J."/>
            <person name="Ye Z."/>
            <person name="Miao C."/>
            <person name="Lin Z."/>
            <person name="Wang H."/>
            <person name="Zhou H."/>
            <person name="Yim W.C."/>
            <person name="Priest H.D."/>
            <person name="Zheng C."/>
            <person name="Woodhouse M."/>
            <person name="Edger P.P."/>
            <person name="Guyot R."/>
            <person name="Guo H.B."/>
            <person name="Guo H."/>
            <person name="Zheng G."/>
            <person name="Singh R."/>
            <person name="Sharma A."/>
            <person name="Min X."/>
            <person name="Zheng Y."/>
            <person name="Lee H."/>
            <person name="Gurtowski J."/>
            <person name="Sedlazeck F.J."/>
            <person name="Harkess A."/>
            <person name="McKain M.R."/>
            <person name="Liao Z."/>
            <person name="Fang J."/>
            <person name="Liu J."/>
            <person name="Zhang X."/>
            <person name="Zhang Q."/>
            <person name="Hu W."/>
            <person name="Qin Y."/>
            <person name="Wang K."/>
            <person name="Chen L.Y."/>
            <person name="Shirley N."/>
            <person name="Lin Y.R."/>
            <person name="Liu L.Y."/>
            <person name="Hernandez A.G."/>
            <person name="Wright C.L."/>
            <person name="Bulone V."/>
            <person name="Tuskan G.A."/>
            <person name="Heath K."/>
            <person name="Zee F."/>
            <person name="Moore P.H."/>
            <person name="Sunkar R."/>
            <person name="Leebens-Mack J.H."/>
            <person name="Mockler T."/>
            <person name="Bennetzen J.L."/>
            <person name="Freeling M."/>
            <person name="Sankoff D."/>
            <person name="Paterson A.H."/>
            <person name="Zhu X."/>
            <person name="Yang X."/>
            <person name="Smith J.A."/>
            <person name="Cushman J.C."/>
            <person name="Paull R.E."/>
            <person name="Yu Q."/>
        </authorList>
    </citation>
    <scope>NUCLEOTIDE SEQUENCE [LARGE SCALE GENOMIC DNA]</scope>
    <source>
        <strain evidence="3">cv. F153</strain>
    </source>
</reference>
<protein>
    <submittedName>
        <fullName evidence="4">Uncharacterized protein LOC109712932 isoform X1</fullName>
    </submittedName>
</protein>
<keyword evidence="3" id="KW-1185">Reference proteome</keyword>
<feature type="compositionally biased region" description="Polar residues" evidence="1">
    <location>
        <begin position="140"/>
        <end position="149"/>
    </location>
</feature>
<evidence type="ECO:0000259" key="2">
    <source>
        <dbReference type="Pfam" id="PF07059"/>
    </source>
</evidence>
<evidence type="ECO:0000313" key="4">
    <source>
        <dbReference type="RefSeq" id="XP_020092337.1"/>
    </source>
</evidence>
<feature type="region of interest" description="Disordered" evidence="1">
    <location>
        <begin position="130"/>
        <end position="188"/>
    </location>
</feature>
<gene>
    <name evidence="4" type="primary">LOC109712932</name>
</gene>
<dbReference type="AlphaFoldDB" id="A0A6P5F9P0"/>
<dbReference type="Proteomes" id="UP000515123">
    <property type="component" value="Linkage group 7"/>
</dbReference>
<feature type="compositionally biased region" description="Gly residues" evidence="1">
    <location>
        <begin position="20"/>
        <end position="31"/>
    </location>
</feature>
<proteinExistence type="predicted"/>
<evidence type="ECO:0000256" key="1">
    <source>
        <dbReference type="SAM" id="MobiDB-lite"/>
    </source>
</evidence>
<dbReference type="GeneID" id="109712932"/>
<sequence>MGGCVSRSDACVGVRRKARSGGGGGGGGGGGARRRRRRGIRKRVSSSAAGAVAGRSMETIDEAEAAGGAADHRSHGNPSFPALSGSIEEAWFDSLALTESDGEDDFHSVQDDVFSLNGFESEAAVSTSLSKDIHSGGGNSNTPFNLSTDQNHRSQKSSEQSKGSLEHGVKPFGGHDDISSLSMDETSSRGEGGILNNCGILPSNCLPCLASTAPITEKKRPLSSSPTNSIKMPSLKLPFKKKAGEGHASATPFSSKPFLERPIAGSQVRLCSVGKKIFDSWSLIEPGSFRVRGANYFRDKKKEFAPNCAAYYPFGVDVFLCQQKINHISRFVELPVPNTTTKFPPLLVVNVQIPLYPASIFQNETDGEGISFVLYFRLAEDYAKELPSHFLDSLRKLIDDEVERVKAFPMDTTLPFRERLKILGRVANLDDLPLSAAERKVMHAYNEKPVLSRPQHEFYLGDGYFEIDLDMHRFSYISRKGFEQFLDRLKLCVIDFGLTIQGNKPEELPEQLLCCVRLNGLDYTNYHQLAVHSS</sequence>
<feature type="domain" description="Protein ENHANCED DISEASE RESISTANCE 2 C-terminal" evidence="2">
    <location>
        <begin position="281"/>
        <end position="522"/>
    </location>
</feature>
<organism evidence="3 4">
    <name type="scientific">Ananas comosus</name>
    <name type="common">Pineapple</name>
    <name type="synonym">Ananas ananas</name>
    <dbReference type="NCBI Taxonomy" id="4615"/>
    <lineage>
        <taxon>Eukaryota</taxon>
        <taxon>Viridiplantae</taxon>
        <taxon>Streptophyta</taxon>
        <taxon>Embryophyta</taxon>
        <taxon>Tracheophyta</taxon>
        <taxon>Spermatophyta</taxon>
        <taxon>Magnoliopsida</taxon>
        <taxon>Liliopsida</taxon>
        <taxon>Poales</taxon>
        <taxon>Bromeliaceae</taxon>
        <taxon>Bromelioideae</taxon>
        <taxon>Ananas</taxon>
    </lineage>
</organism>
<dbReference type="RefSeq" id="XP_020092337.1">
    <property type="nucleotide sequence ID" value="XM_020236748.1"/>
</dbReference>
<dbReference type="PANTHER" id="PTHR31558">
    <property type="entry name" value="CW14 PROTEIN"/>
    <property type="match status" value="1"/>
</dbReference>
<feature type="compositionally biased region" description="Basic residues" evidence="1">
    <location>
        <begin position="32"/>
        <end position="44"/>
    </location>
</feature>
<feature type="region of interest" description="Disordered" evidence="1">
    <location>
        <begin position="15"/>
        <end position="84"/>
    </location>
</feature>
<dbReference type="OrthoDB" id="9970435at2759"/>
<evidence type="ECO:0000313" key="3">
    <source>
        <dbReference type="Proteomes" id="UP000515123"/>
    </source>
</evidence>
<feature type="compositionally biased region" description="Low complexity" evidence="1">
    <location>
        <begin position="45"/>
        <end position="56"/>
    </location>
</feature>
<dbReference type="PANTHER" id="PTHR31558:SF3">
    <property type="entry name" value="CW14 PROTEIN"/>
    <property type="match status" value="1"/>
</dbReference>
<name>A0A6P5F9P0_ANACO</name>
<reference evidence="4" key="2">
    <citation type="submission" date="2025-08" db="UniProtKB">
        <authorList>
            <consortium name="RefSeq"/>
        </authorList>
    </citation>
    <scope>IDENTIFICATION</scope>
    <source>
        <tissue evidence="4">Leaf</tissue>
    </source>
</reference>
<dbReference type="Pfam" id="PF07059">
    <property type="entry name" value="EDR2_C"/>
    <property type="match status" value="1"/>
</dbReference>
<accession>A0A6P5F9P0</accession>